<keyword evidence="2" id="KW-1133">Transmembrane helix</keyword>
<evidence type="ECO:0000313" key="4">
    <source>
        <dbReference type="Proteomes" id="UP000318288"/>
    </source>
</evidence>
<sequence length="63" mass="7273">MEDDYDDYDSDDTGEDFDYDNFVEDEFGDGLTNTETKPLWRFVSVVMLCLLLAAAFLQVLAMF</sequence>
<reference evidence="3 4" key="1">
    <citation type="submission" date="2019-02" db="EMBL/GenBank/DDBJ databases">
        <title>Deep-cultivation of Planctomycetes and their phenomic and genomic characterization uncovers novel biology.</title>
        <authorList>
            <person name="Wiegand S."/>
            <person name="Jogler M."/>
            <person name="Boedeker C."/>
            <person name="Pinto D."/>
            <person name="Vollmers J."/>
            <person name="Rivas-Marin E."/>
            <person name="Kohn T."/>
            <person name="Peeters S.H."/>
            <person name="Heuer A."/>
            <person name="Rast P."/>
            <person name="Oberbeckmann S."/>
            <person name="Bunk B."/>
            <person name="Jeske O."/>
            <person name="Meyerdierks A."/>
            <person name="Storesund J.E."/>
            <person name="Kallscheuer N."/>
            <person name="Luecker S."/>
            <person name="Lage O.M."/>
            <person name="Pohl T."/>
            <person name="Merkel B.J."/>
            <person name="Hornburger P."/>
            <person name="Mueller R.-W."/>
            <person name="Bruemmer F."/>
            <person name="Labrenz M."/>
            <person name="Spormann A.M."/>
            <person name="Op Den Camp H."/>
            <person name="Overmann J."/>
            <person name="Amann R."/>
            <person name="Jetten M.S.M."/>
            <person name="Mascher T."/>
            <person name="Medema M.H."/>
            <person name="Devos D.P."/>
            <person name="Kaster A.-K."/>
            <person name="Ovreas L."/>
            <person name="Rohde M."/>
            <person name="Galperin M.Y."/>
            <person name="Jogler C."/>
        </authorList>
    </citation>
    <scope>NUCLEOTIDE SEQUENCE [LARGE SCALE GENOMIC DNA]</scope>
    <source>
        <strain evidence="3 4">Poly51</strain>
    </source>
</reference>
<dbReference type="EMBL" id="SJPW01000007">
    <property type="protein sequence ID" value="TWU47294.1"/>
    <property type="molecule type" value="Genomic_DNA"/>
</dbReference>
<name>A0A5C6EFQ1_9BACT</name>
<organism evidence="3 4">
    <name type="scientific">Rubripirellula tenax</name>
    <dbReference type="NCBI Taxonomy" id="2528015"/>
    <lineage>
        <taxon>Bacteria</taxon>
        <taxon>Pseudomonadati</taxon>
        <taxon>Planctomycetota</taxon>
        <taxon>Planctomycetia</taxon>
        <taxon>Pirellulales</taxon>
        <taxon>Pirellulaceae</taxon>
        <taxon>Rubripirellula</taxon>
    </lineage>
</organism>
<evidence type="ECO:0000256" key="2">
    <source>
        <dbReference type="SAM" id="Phobius"/>
    </source>
</evidence>
<comment type="caution">
    <text evidence="3">The sequence shown here is derived from an EMBL/GenBank/DDBJ whole genome shotgun (WGS) entry which is preliminary data.</text>
</comment>
<keyword evidence="2" id="KW-0472">Membrane</keyword>
<evidence type="ECO:0000256" key="1">
    <source>
        <dbReference type="SAM" id="MobiDB-lite"/>
    </source>
</evidence>
<feature type="region of interest" description="Disordered" evidence="1">
    <location>
        <begin position="1"/>
        <end position="21"/>
    </location>
</feature>
<feature type="transmembrane region" description="Helical" evidence="2">
    <location>
        <begin position="39"/>
        <end position="61"/>
    </location>
</feature>
<proteinExistence type="predicted"/>
<accession>A0A5C6EFQ1</accession>
<evidence type="ECO:0000313" key="3">
    <source>
        <dbReference type="EMBL" id="TWU47294.1"/>
    </source>
</evidence>
<dbReference type="AlphaFoldDB" id="A0A5C6EFQ1"/>
<protein>
    <submittedName>
        <fullName evidence="3">Uncharacterized protein</fullName>
    </submittedName>
</protein>
<keyword evidence="2" id="KW-0812">Transmembrane</keyword>
<keyword evidence="4" id="KW-1185">Reference proteome</keyword>
<dbReference type="Proteomes" id="UP000318288">
    <property type="component" value="Unassembled WGS sequence"/>
</dbReference>
<gene>
    <name evidence="3" type="ORF">Poly51_50930</name>
</gene>